<dbReference type="EMBL" id="JABEQM010000011">
    <property type="protein sequence ID" value="MBB2202532.1"/>
    <property type="molecule type" value="Genomic_DNA"/>
</dbReference>
<gene>
    <name evidence="2" type="ORF">HLH28_13280</name>
</gene>
<accession>A0A7W4K924</accession>
<sequence length="149" mass="15878">MPESARPPQTDETTPAPASTPDGDGAADVLDRLWAGLAIAAAPAGPEAAPDPQADHRVRRTARAFGLHAEHCLTALVADDPATLVRESADVLQTLMQLWAARSVAPDAVWTELDRRLRVGNLLLSLNAPARGSGRAITRPWKIRTTKLP</sequence>
<dbReference type="Gene3D" id="1.10.287.1080">
    <property type="entry name" value="MazG-like"/>
    <property type="match status" value="1"/>
</dbReference>
<comment type="caution">
    <text evidence="2">The sequence shown here is derived from an EMBL/GenBank/DDBJ whole genome shotgun (WGS) entry which is preliminary data.</text>
</comment>
<dbReference type="SUPFAM" id="SSF101386">
    <property type="entry name" value="all-alpha NTP pyrophosphatases"/>
    <property type="match status" value="1"/>
</dbReference>
<organism evidence="2 3">
    <name type="scientific">Gluconacetobacter tumulisoli</name>
    <dbReference type="NCBI Taxonomy" id="1286189"/>
    <lineage>
        <taxon>Bacteria</taxon>
        <taxon>Pseudomonadati</taxon>
        <taxon>Pseudomonadota</taxon>
        <taxon>Alphaproteobacteria</taxon>
        <taxon>Acetobacterales</taxon>
        <taxon>Acetobacteraceae</taxon>
        <taxon>Gluconacetobacter</taxon>
    </lineage>
</organism>
<dbReference type="AlphaFoldDB" id="A0A7W4K924"/>
<evidence type="ECO:0000313" key="3">
    <source>
        <dbReference type="Proteomes" id="UP000578030"/>
    </source>
</evidence>
<evidence type="ECO:0008006" key="4">
    <source>
        <dbReference type="Google" id="ProtNLM"/>
    </source>
</evidence>
<evidence type="ECO:0000256" key="1">
    <source>
        <dbReference type="SAM" id="MobiDB-lite"/>
    </source>
</evidence>
<keyword evidence="3" id="KW-1185">Reference proteome</keyword>
<proteinExistence type="predicted"/>
<feature type="region of interest" description="Disordered" evidence="1">
    <location>
        <begin position="1"/>
        <end position="27"/>
    </location>
</feature>
<reference evidence="2 3" key="1">
    <citation type="submission" date="2020-04" db="EMBL/GenBank/DDBJ databases">
        <title>Description of novel Gluconacetobacter.</title>
        <authorList>
            <person name="Sombolestani A."/>
        </authorList>
    </citation>
    <scope>NUCLEOTIDE SEQUENCE [LARGE SCALE GENOMIC DNA]</scope>
    <source>
        <strain evidence="2 3">LMG 27802</strain>
    </source>
</reference>
<name>A0A7W4K924_9PROT</name>
<protein>
    <recommendedName>
        <fullName evidence="4">Phosphoribosyl-ATP pyrophosphatase</fullName>
    </recommendedName>
</protein>
<dbReference type="Proteomes" id="UP000578030">
    <property type="component" value="Unassembled WGS sequence"/>
</dbReference>
<evidence type="ECO:0000313" key="2">
    <source>
        <dbReference type="EMBL" id="MBB2202532.1"/>
    </source>
</evidence>